<dbReference type="AlphaFoldDB" id="A0A8E2FBU2"/>
<keyword evidence="5" id="KW-0560">Oxidoreductase</keyword>
<evidence type="ECO:0000256" key="4">
    <source>
        <dbReference type="ARBA" id="ARBA00022827"/>
    </source>
</evidence>
<feature type="binding site" evidence="7">
    <location>
        <begin position="489"/>
        <end position="490"/>
    </location>
    <ligand>
        <name>FAD</name>
        <dbReference type="ChEBI" id="CHEBI:57692"/>
    </ligand>
</feature>
<evidence type="ECO:0000313" key="12">
    <source>
        <dbReference type="Proteomes" id="UP000250140"/>
    </source>
</evidence>
<feature type="binding site" evidence="7">
    <location>
        <position position="98"/>
    </location>
    <ligand>
        <name>FAD</name>
        <dbReference type="ChEBI" id="CHEBI:57692"/>
    </ligand>
</feature>
<dbReference type="Proteomes" id="UP000250140">
    <property type="component" value="Unassembled WGS sequence"/>
</dbReference>
<keyword evidence="3 8" id="KW-0285">Flavoprotein</keyword>
<feature type="binding site" evidence="7">
    <location>
        <position position="94"/>
    </location>
    <ligand>
        <name>FAD</name>
        <dbReference type="ChEBI" id="CHEBI:57692"/>
    </ligand>
</feature>
<dbReference type="GO" id="GO:0016614">
    <property type="term" value="F:oxidoreductase activity, acting on CH-OH group of donors"/>
    <property type="evidence" value="ECO:0007669"/>
    <property type="project" value="InterPro"/>
</dbReference>
<evidence type="ECO:0000256" key="8">
    <source>
        <dbReference type="RuleBase" id="RU003968"/>
    </source>
</evidence>
<dbReference type="PANTHER" id="PTHR11552:SF201">
    <property type="entry name" value="GLUCOSE-METHANOL-CHOLINE OXIDOREDUCTASE N-TERMINAL DOMAIN-CONTAINING PROTEIN"/>
    <property type="match status" value="1"/>
</dbReference>
<dbReference type="InterPro" id="IPR000172">
    <property type="entry name" value="GMC_OxRdtase_N"/>
</dbReference>
<sequence length="557" mass="60623">MATPITASDFCKRRFDYLIVGGGTAGLVVAARLSEDANITVGVLEAGPASFDDPLINVPGRFGESLDTKYDWRFETVPQAGLNGRKLPWPRGKVLGGTSALNFMTWNRGNREDYDAWGGPFFMKTESFQEPSPTHQAQYRSHFTAEFHGKGGPITSVYSKEHSVPHRYWHATLNNIGVETNYSHFSGSNLAHYLPNSARENLVVLTEAVVNQIVLERDTMGNEWIAKGVIFTSGGEEYTVRTLHEVILSAGSVQSPQLLELSGVGNPSVIQAAGIALKVDSPNVGENLQEHMMTAMVYEIDSSIIGPDDLRADPKLAEAADFTYSSSQSGIRAMLPCSLSYVPDPISKRDLVLAKQFSPGSKRDQIECLFDVGNWSPYFKSVPGKKYGTMLTMLQLPLTKGSIHIPPKSLLGPSGIKDKPVIDPQYFAGGGGDVDFTIMVAAQRFADPIFCTSPLSSIIGTRAFPLATELHDAEEDFAGFVRDYTITDWHPIGTCGMGGSAGIAAGVVDERLRVYGVKGLRVVDASIMPLHIRSHPQATVYTIAEKAASMILEDRRE</sequence>
<dbReference type="SUPFAM" id="SSF54373">
    <property type="entry name" value="FAD-linked reductases, C-terminal domain"/>
    <property type="match status" value="1"/>
</dbReference>
<feature type="binding site" evidence="7">
    <location>
        <position position="210"/>
    </location>
    <ligand>
        <name>FAD</name>
        <dbReference type="ChEBI" id="CHEBI:57692"/>
    </ligand>
</feature>
<accession>A0A8E2FBU2</accession>
<dbReference type="InterPro" id="IPR012132">
    <property type="entry name" value="GMC_OxRdtase"/>
</dbReference>
<protein>
    <submittedName>
        <fullName evidence="11">GMC oxidoreductase</fullName>
    </submittedName>
</protein>
<evidence type="ECO:0000259" key="9">
    <source>
        <dbReference type="PROSITE" id="PS00623"/>
    </source>
</evidence>
<name>A0A8E2FBU2_9PEZI</name>
<keyword evidence="12" id="KW-1185">Reference proteome</keyword>
<evidence type="ECO:0000256" key="2">
    <source>
        <dbReference type="ARBA" id="ARBA00010790"/>
    </source>
</evidence>
<evidence type="ECO:0000259" key="10">
    <source>
        <dbReference type="PROSITE" id="PS00624"/>
    </source>
</evidence>
<dbReference type="InterPro" id="IPR007867">
    <property type="entry name" value="GMC_OxRtase_C"/>
</dbReference>
<feature type="domain" description="Glucose-methanol-choline oxidoreductase N-terminal" evidence="10">
    <location>
        <begin position="251"/>
        <end position="265"/>
    </location>
</feature>
<evidence type="ECO:0000313" key="11">
    <source>
        <dbReference type="EMBL" id="OCL14307.1"/>
    </source>
</evidence>
<dbReference type="PIRSF" id="PIRSF000137">
    <property type="entry name" value="Alcohol_oxidase"/>
    <property type="match status" value="1"/>
</dbReference>
<dbReference type="SUPFAM" id="SSF51905">
    <property type="entry name" value="FAD/NAD(P)-binding domain"/>
    <property type="match status" value="1"/>
</dbReference>
<dbReference type="InterPro" id="IPR036188">
    <property type="entry name" value="FAD/NAD-bd_sf"/>
</dbReference>
<dbReference type="Gene3D" id="3.50.50.60">
    <property type="entry name" value="FAD/NAD(P)-binding domain"/>
    <property type="match status" value="1"/>
</dbReference>
<feature type="binding site" evidence="7">
    <location>
        <begin position="536"/>
        <end position="537"/>
    </location>
    <ligand>
        <name>FAD</name>
        <dbReference type="ChEBI" id="CHEBI:57692"/>
    </ligand>
</feature>
<evidence type="ECO:0000256" key="7">
    <source>
        <dbReference type="PIRSR" id="PIRSR000137-2"/>
    </source>
</evidence>
<comment type="cofactor">
    <cofactor evidence="1 7">
        <name>FAD</name>
        <dbReference type="ChEBI" id="CHEBI:57692"/>
    </cofactor>
</comment>
<gene>
    <name evidence="11" type="ORF">AOQ84DRAFT_384817</name>
</gene>
<organism evidence="11 12">
    <name type="scientific">Glonium stellatum</name>
    <dbReference type="NCBI Taxonomy" id="574774"/>
    <lineage>
        <taxon>Eukaryota</taxon>
        <taxon>Fungi</taxon>
        <taxon>Dikarya</taxon>
        <taxon>Ascomycota</taxon>
        <taxon>Pezizomycotina</taxon>
        <taxon>Dothideomycetes</taxon>
        <taxon>Pleosporomycetidae</taxon>
        <taxon>Gloniales</taxon>
        <taxon>Gloniaceae</taxon>
        <taxon>Glonium</taxon>
    </lineage>
</organism>
<dbReference type="PROSITE" id="PS00623">
    <property type="entry name" value="GMC_OXRED_1"/>
    <property type="match status" value="1"/>
</dbReference>
<evidence type="ECO:0000256" key="5">
    <source>
        <dbReference type="ARBA" id="ARBA00023002"/>
    </source>
</evidence>
<dbReference type="Pfam" id="PF05199">
    <property type="entry name" value="GMC_oxred_C"/>
    <property type="match status" value="1"/>
</dbReference>
<dbReference type="PANTHER" id="PTHR11552">
    <property type="entry name" value="GLUCOSE-METHANOL-CHOLINE GMC OXIDOREDUCTASE"/>
    <property type="match status" value="1"/>
</dbReference>
<dbReference type="EMBL" id="KV748590">
    <property type="protein sequence ID" value="OCL14307.1"/>
    <property type="molecule type" value="Genomic_DNA"/>
</dbReference>
<evidence type="ECO:0000256" key="3">
    <source>
        <dbReference type="ARBA" id="ARBA00022630"/>
    </source>
</evidence>
<dbReference type="OrthoDB" id="269227at2759"/>
<keyword evidence="4 7" id="KW-0274">FAD</keyword>
<comment type="similarity">
    <text evidence="2 8">Belongs to the GMC oxidoreductase family.</text>
</comment>
<dbReference type="Gene3D" id="3.30.560.10">
    <property type="entry name" value="Glucose Oxidase, domain 3"/>
    <property type="match status" value="1"/>
</dbReference>
<proteinExistence type="inferred from homology"/>
<dbReference type="GO" id="GO:0050660">
    <property type="term" value="F:flavin adenine dinucleotide binding"/>
    <property type="evidence" value="ECO:0007669"/>
    <property type="project" value="InterPro"/>
</dbReference>
<reference evidence="11 12" key="1">
    <citation type="journal article" date="2016" name="Nat. Commun.">
        <title>Ectomycorrhizal ecology is imprinted in the genome of the dominant symbiotic fungus Cenococcum geophilum.</title>
        <authorList>
            <consortium name="DOE Joint Genome Institute"/>
            <person name="Peter M."/>
            <person name="Kohler A."/>
            <person name="Ohm R.A."/>
            <person name="Kuo A."/>
            <person name="Krutzmann J."/>
            <person name="Morin E."/>
            <person name="Arend M."/>
            <person name="Barry K.W."/>
            <person name="Binder M."/>
            <person name="Choi C."/>
            <person name="Clum A."/>
            <person name="Copeland A."/>
            <person name="Grisel N."/>
            <person name="Haridas S."/>
            <person name="Kipfer T."/>
            <person name="LaButti K."/>
            <person name="Lindquist E."/>
            <person name="Lipzen A."/>
            <person name="Maire R."/>
            <person name="Meier B."/>
            <person name="Mihaltcheva S."/>
            <person name="Molinier V."/>
            <person name="Murat C."/>
            <person name="Poggeler S."/>
            <person name="Quandt C.A."/>
            <person name="Sperisen C."/>
            <person name="Tritt A."/>
            <person name="Tisserant E."/>
            <person name="Crous P.W."/>
            <person name="Henrissat B."/>
            <person name="Nehls U."/>
            <person name="Egli S."/>
            <person name="Spatafora J.W."/>
            <person name="Grigoriev I.V."/>
            <person name="Martin F.M."/>
        </authorList>
    </citation>
    <scope>NUCLEOTIDE SEQUENCE [LARGE SCALE GENOMIC DNA]</scope>
    <source>
        <strain evidence="11 12">CBS 207.34</strain>
    </source>
</reference>
<evidence type="ECO:0000256" key="1">
    <source>
        <dbReference type="ARBA" id="ARBA00001974"/>
    </source>
</evidence>
<feature type="active site" description="Proton acceptor" evidence="6">
    <location>
        <position position="535"/>
    </location>
</feature>
<evidence type="ECO:0000256" key="6">
    <source>
        <dbReference type="PIRSR" id="PIRSR000137-1"/>
    </source>
</evidence>
<feature type="active site" description="Proton donor" evidence="6">
    <location>
        <position position="490"/>
    </location>
</feature>
<dbReference type="PROSITE" id="PS00624">
    <property type="entry name" value="GMC_OXRED_2"/>
    <property type="match status" value="1"/>
</dbReference>
<dbReference type="Pfam" id="PF00732">
    <property type="entry name" value="GMC_oxred_N"/>
    <property type="match status" value="2"/>
</dbReference>
<feature type="domain" description="Glucose-methanol-choline oxidoreductase N-terminal" evidence="9">
    <location>
        <begin position="92"/>
        <end position="115"/>
    </location>
</feature>